<sequence length="111" mass="12725">MGVGELYTPSRYARHTRQVKDIVTTPGPEIIKSPMFPCPKCEIRLSDGRWRHLDVTKTGYKQPGSQTSFLQFRPASNLSTTPFLDTHQHCLVQKQNKLISHLFIDKSEKQV</sequence>
<keyword evidence="2" id="KW-1185">Reference proteome</keyword>
<organism evidence="1 2">
    <name type="scientific">Petrolisthes manimaculis</name>
    <dbReference type="NCBI Taxonomy" id="1843537"/>
    <lineage>
        <taxon>Eukaryota</taxon>
        <taxon>Metazoa</taxon>
        <taxon>Ecdysozoa</taxon>
        <taxon>Arthropoda</taxon>
        <taxon>Crustacea</taxon>
        <taxon>Multicrustacea</taxon>
        <taxon>Malacostraca</taxon>
        <taxon>Eumalacostraca</taxon>
        <taxon>Eucarida</taxon>
        <taxon>Decapoda</taxon>
        <taxon>Pleocyemata</taxon>
        <taxon>Anomura</taxon>
        <taxon>Galatheoidea</taxon>
        <taxon>Porcellanidae</taxon>
        <taxon>Petrolisthes</taxon>
    </lineage>
</organism>
<accession>A0AAE1PK66</accession>
<dbReference type="AlphaFoldDB" id="A0AAE1PK66"/>
<evidence type="ECO:0000313" key="1">
    <source>
        <dbReference type="EMBL" id="KAK4309939.1"/>
    </source>
</evidence>
<dbReference type="EMBL" id="JAWZYT010001694">
    <property type="protein sequence ID" value="KAK4309939.1"/>
    <property type="molecule type" value="Genomic_DNA"/>
</dbReference>
<dbReference type="Proteomes" id="UP001292094">
    <property type="component" value="Unassembled WGS sequence"/>
</dbReference>
<protein>
    <submittedName>
        <fullName evidence="1">Uncharacterized protein</fullName>
    </submittedName>
</protein>
<reference evidence="1" key="1">
    <citation type="submission" date="2023-11" db="EMBL/GenBank/DDBJ databases">
        <title>Genome assemblies of two species of porcelain crab, Petrolisthes cinctipes and Petrolisthes manimaculis (Anomura: Porcellanidae).</title>
        <authorList>
            <person name="Angst P."/>
        </authorList>
    </citation>
    <scope>NUCLEOTIDE SEQUENCE</scope>
    <source>
        <strain evidence="1">PB745_02</strain>
        <tissue evidence="1">Gill</tissue>
    </source>
</reference>
<proteinExistence type="predicted"/>
<comment type="caution">
    <text evidence="1">The sequence shown here is derived from an EMBL/GenBank/DDBJ whole genome shotgun (WGS) entry which is preliminary data.</text>
</comment>
<gene>
    <name evidence="1" type="ORF">Pmani_018467</name>
</gene>
<name>A0AAE1PK66_9EUCA</name>
<evidence type="ECO:0000313" key="2">
    <source>
        <dbReference type="Proteomes" id="UP001292094"/>
    </source>
</evidence>